<keyword evidence="1" id="KW-1133">Transmembrane helix</keyword>
<feature type="transmembrane region" description="Helical" evidence="1">
    <location>
        <begin position="20"/>
        <end position="44"/>
    </location>
</feature>
<keyword evidence="1" id="KW-0472">Membrane</keyword>
<name>A0ABP0EKP1_9ASCO</name>
<keyword evidence="3" id="KW-1185">Reference proteome</keyword>
<dbReference type="EMBL" id="OZ004260">
    <property type="protein sequence ID" value="CAK7921405.1"/>
    <property type="molecule type" value="Genomic_DNA"/>
</dbReference>
<keyword evidence="1" id="KW-0812">Transmembrane</keyword>
<sequence length="100" mass="11685">MVDMQNNGLNLRSHSKIERQGWLIDLIFLKSKMGFGTLYVLTYLPSRFRRSRSLTPSSKHAYYIACDIFMHSHGCRWRHKGKKNTQLFAHINSVVLAPYV</sequence>
<evidence type="ECO:0000256" key="1">
    <source>
        <dbReference type="SAM" id="Phobius"/>
    </source>
</evidence>
<evidence type="ECO:0000313" key="2">
    <source>
        <dbReference type="EMBL" id="CAK7921405.1"/>
    </source>
</evidence>
<reference evidence="2 3" key="1">
    <citation type="submission" date="2024-01" db="EMBL/GenBank/DDBJ databases">
        <authorList>
            <consortium name="Genoscope - CEA"/>
            <person name="William W."/>
        </authorList>
    </citation>
    <scope>NUCLEOTIDE SEQUENCE [LARGE SCALE GENOMIC DNA]</scope>
    <source>
        <strain evidence="2 3">29B2s-10</strain>
    </source>
</reference>
<dbReference type="Proteomes" id="UP001497600">
    <property type="component" value="Chromosome H"/>
</dbReference>
<accession>A0ABP0EKP1</accession>
<protein>
    <submittedName>
        <fullName evidence="2">Uncharacterized protein</fullName>
    </submittedName>
</protein>
<proteinExistence type="predicted"/>
<evidence type="ECO:0000313" key="3">
    <source>
        <dbReference type="Proteomes" id="UP001497600"/>
    </source>
</evidence>
<organism evidence="2 3">
    <name type="scientific">[Candida] anglica</name>
    <dbReference type="NCBI Taxonomy" id="148631"/>
    <lineage>
        <taxon>Eukaryota</taxon>
        <taxon>Fungi</taxon>
        <taxon>Dikarya</taxon>
        <taxon>Ascomycota</taxon>
        <taxon>Saccharomycotina</taxon>
        <taxon>Pichiomycetes</taxon>
        <taxon>Debaryomycetaceae</taxon>
        <taxon>Kurtzmaniella</taxon>
    </lineage>
</organism>
<gene>
    <name evidence="2" type="ORF">CAAN4_H13784</name>
</gene>